<dbReference type="AlphaFoldDB" id="A0A9D2QAL1"/>
<keyword evidence="1" id="KW-0472">Membrane</keyword>
<feature type="transmembrane region" description="Helical" evidence="1">
    <location>
        <begin position="89"/>
        <end position="108"/>
    </location>
</feature>
<evidence type="ECO:0000313" key="3">
    <source>
        <dbReference type="Proteomes" id="UP000823858"/>
    </source>
</evidence>
<proteinExistence type="predicted"/>
<gene>
    <name evidence="2" type="ORF">H9751_00205</name>
</gene>
<comment type="caution">
    <text evidence="2">The sequence shown here is derived from an EMBL/GenBank/DDBJ whole genome shotgun (WGS) entry which is preliminary data.</text>
</comment>
<name>A0A9D2QAL1_9CORY</name>
<evidence type="ECO:0000256" key="1">
    <source>
        <dbReference type="SAM" id="Phobius"/>
    </source>
</evidence>
<keyword evidence="1" id="KW-1133">Transmembrane helix</keyword>
<protein>
    <submittedName>
        <fullName evidence="2">Uncharacterized protein</fullName>
    </submittedName>
</protein>
<evidence type="ECO:0000313" key="2">
    <source>
        <dbReference type="EMBL" id="HJC83986.1"/>
    </source>
</evidence>
<organism evidence="2 3">
    <name type="scientific">Candidatus Corynebacterium faecigallinarum</name>
    <dbReference type="NCBI Taxonomy" id="2838528"/>
    <lineage>
        <taxon>Bacteria</taxon>
        <taxon>Bacillati</taxon>
        <taxon>Actinomycetota</taxon>
        <taxon>Actinomycetes</taxon>
        <taxon>Mycobacteriales</taxon>
        <taxon>Corynebacteriaceae</taxon>
        <taxon>Corynebacterium</taxon>
    </lineage>
</organism>
<dbReference type="Proteomes" id="UP000823858">
    <property type="component" value="Unassembled WGS sequence"/>
</dbReference>
<accession>A0A9D2QAL1</accession>
<reference evidence="2" key="1">
    <citation type="journal article" date="2021" name="PeerJ">
        <title>Extensive microbial diversity within the chicken gut microbiome revealed by metagenomics and culture.</title>
        <authorList>
            <person name="Gilroy R."/>
            <person name="Ravi A."/>
            <person name="Getino M."/>
            <person name="Pursley I."/>
            <person name="Horton D.L."/>
            <person name="Alikhan N.F."/>
            <person name="Baker D."/>
            <person name="Gharbi K."/>
            <person name="Hall N."/>
            <person name="Watson M."/>
            <person name="Adriaenssens E.M."/>
            <person name="Foster-Nyarko E."/>
            <person name="Jarju S."/>
            <person name="Secka A."/>
            <person name="Antonio M."/>
            <person name="Oren A."/>
            <person name="Chaudhuri R.R."/>
            <person name="La Ragione R."/>
            <person name="Hildebrand F."/>
            <person name="Pallen M.J."/>
        </authorList>
    </citation>
    <scope>NUCLEOTIDE SEQUENCE</scope>
    <source>
        <strain evidence="2">ChiHjej13B12-4958</strain>
    </source>
</reference>
<keyword evidence="1" id="KW-0812">Transmembrane</keyword>
<feature type="transmembrane region" description="Helical" evidence="1">
    <location>
        <begin position="64"/>
        <end position="83"/>
    </location>
</feature>
<sequence length="129" mass="14296">MSYGDVVVQRVRDSVDDEYQEQIAHQSASVGMQYNMLMGTAASQRWMKRRAPRPRYARLSPQEWIVGVPLIGVMLAGILVRAYDGDLWTAAGMVTGGVLGGFAGAWFGNRAANYTRAQDERRLEAALED</sequence>
<reference evidence="2" key="2">
    <citation type="submission" date="2021-04" db="EMBL/GenBank/DDBJ databases">
        <authorList>
            <person name="Gilroy R."/>
        </authorList>
    </citation>
    <scope>NUCLEOTIDE SEQUENCE</scope>
    <source>
        <strain evidence="2">ChiHjej13B12-4958</strain>
    </source>
</reference>
<dbReference type="EMBL" id="DWVP01000001">
    <property type="protein sequence ID" value="HJC83986.1"/>
    <property type="molecule type" value="Genomic_DNA"/>
</dbReference>